<accession>X1KA03</accession>
<feature type="non-terminal residue" evidence="3">
    <location>
        <position position="150"/>
    </location>
</feature>
<dbReference type="InterPro" id="IPR054267">
    <property type="entry name" value="DUF6998"/>
</dbReference>
<proteinExistence type="predicted"/>
<evidence type="ECO:0000259" key="2">
    <source>
        <dbReference type="Pfam" id="PF22522"/>
    </source>
</evidence>
<feature type="region of interest" description="Disordered" evidence="1">
    <location>
        <begin position="129"/>
        <end position="150"/>
    </location>
</feature>
<sequence>MPVKESFDLLTLDGTIEAAKAAARRYRELTGKPLGITGEVGEVLAARLLGLELADARQAGYDAVGSDGRRVQIKSRCVLPKAKPGLRLGSIRLDHEWDTVALILMDQDFEPLEVYEAVRSAVKRELLRPGSKSRNERGALSVSKFKAIGE</sequence>
<gene>
    <name evidence="3" type="ORF">S06H3_21114</name>
</gene>
<name>X1KA03_9ZZZZ</name>
<organism evidence="3">
    <name type="scientific">marine sediment metagenome</name>
    <dbReference type="NCBI Taxonomy" id="412755"/>
    <lineage>
        <taxon>unclassified sequences</taxon>
        <taxon>metagenomes</taxon>
        <taxon>ecological metagenomes</taxon>
    </lineage>
</organism>
<reference evidence="3" key="1">
    <citation type="journal article" date="2014" name="Front. Microbiol.">
        <title>High frequency of phylogenetically diverse reductive dehalogenase-homologous genes in deep subseafloor sedimentary metagenomes.</title>
        <authorList>
            <person name="Kawai M."/>
            <person name="Futagami T."/>
            <person name="Toyoda A."/>
            <person name="Takaki Y."/>
            <person name="Nishi S."/>
            <person name="Hori S."/>
            <person name="Arai W."/>
            <person name="Tsubouchi T."/>
            <person name="Morono Y."/>
            <person name="Uchiyama I."/>
            <person name="Ito T."/>
            <person name="Fujiyama A."/>
            <person name="Inagaki F."/>
            <person name="Takami H."/>
        </authorList>
    </citation>
    <scope>NUCLEOTIDE SEQUENCE</scope>
    <source>
        <strain evidence="3">Expedition CK06-06</strain>
    </source>
</reference>
<evidence type="ECO:0000313" key="3">
    <source>
        <dbReference type="EMBL" id="GAI03443.1"/>
    </source>
</evidence>
<dbReference type="EMBL" id="BARV01011036">
    <property type="protein sequence ID" value="GAI03443.1"/>
    <property type="molecule type" value="Genomic_DNA"/>
</dbReference>
<evidence type="ECO:0000256" key="1">
    <source>
        <dbReference type="SAM" id="MobiDB-lite"/>
    </source>
</evidence>
<feature type="domain" description="DUF6998" evidence="2">
    <location>
        <begin position="37"/>
        <end position="148"/>
    </location>
</feature>
<dbReference type="AlphaFoldDB" id="X1KA03"/>
<dbReference type="Pfam" id="PF22522">
    <property type="entry name" value="DUF6998"/>
    <property type="match status" value="1"/>
</dbReference>
<protein>
    <recommendedName>
        <fullName evidence="2">DUF6998 domain-containing protein</fullName>
    </recommendedName>
</protein>
<comment type="caution">
    <text evidence="3">The sequence shown here is derived from an EMBL/GenBank/DDBJ whole genome shotgun (WGS) entry which is preliminary data.</text>
</comment>